<evidence type="ECO:0000256" key="12">
    <source>
        <dbReference type="SAM" id="Phobius"/>
    </source>
</evidence>
<dbReference type="PANTHER" id="PTHR19353:SF30">
    <property type="entry name" value="DELTA 8-(E)-SPHINGOLIPID DESATURASE"/>
    <property type="match status" value="1"/>
</dbReference>
<keyword evidence="8" id="KW-0560">Oxidoreductase</keyword>
<dbReference type="InterPro" id="IPR001199">
    <property type="entry name" value="Cyt_B5-like_heme/steroid-bd"/>
</dbReference>
<evidence type="ECO:0000256" key="1">
    <source>
        <dbReference type="ARBA" id="ARBA00004141"/>
    </source>
</evidence>
<reference evidence="14" key="1">
    <citation type="submission" date="2021-01" db="UniProtKB">
        <authorList>
            <consortium name="EnsemblMetazoa"/>
        </authorList>
    </citation>
    <scope>IDENTIFICATION</scope>
</reference>
<comment type="subcellular location">
    <subcellularLocation>
        <location evidence="1">Membrane</location>
        <topology evidence="1">Multi-pass membrane protein</topology>
    </subcellularLocation>
</comment>
<dbReference type="InterPro" id="IPR012171">
    <property type="entry name" value="Fatty_acid_desaturase"/>
</dbReference>
<dbReference type="RefSeq" id="XP_066923565.1">
    <property type="nucleotide sequence ID" value="XM_067067464.1"/>
</dbReference>
<keyword evidence="4" id="KW-0349">Heme</keyword>
<keyword evidence="9" id="KW-0408">Iron</keyword>
<evidence type="ECO:0000256" key="5">
    <source>
        <dbReference type="ARBA" id="ARBA00022692"/>
    </source>
</evidence>
<dbReference type="InterPro" id="IPR005804">
    <property type="entry name" value="FA_desaturase_dom"/>
</dbReference>
<organism evidence="14 15">
    <name type="scientific">Clytia hemisphaerica</name>
    <dbReference type="NCBI Taxonomy" id="252671"/>
    <lineage>
        <taxon>Eukaryota</taxon>
        <taxon>Metazoa</taxon>
        <taxon>Cnidaria</taxon>
        <taxon>Hydrozoa</taxon>
        <taxon>Hydroidolina</taxon>
        <taxon>Leptothecata</taxon>
        <taxon>Obeliida</taxon>
        <taxon>Clytiidae</taxon>
        <taxon>Clytia</taxon>
    </lineage>
</organism>
<dbReference type="SUPFAM" id="SSF55856">
    <property type="entry name" value="Cytochrome b5-like heme/steroid binding domain"/>
    <property type="match status" value="1"/>
</dbReference>
<comment type="pathway">
    <text evidence="2">Lipid metabolism.</text>
</comment>
<dbReference type="AlphaFoldDB" id="A0A7M5WJ83"/>
<sequence>MNPGIHKEEVQKEKPVFTLKQIAEHKTEDDCWVAIDSSVYNITNWLSKHPGGKSVLFNFAGTDCSDEFRIFHYNPNYKRLKAFRVGTLHPDDQRKDTAVSKDLQELHARIKSEGAFLPDYWFYAGRAAIILSLFAVSAYLFNYTPSLWTCAASGFFLGLAWQQLAFVGHDIGHHVVSHDHKIDDNLGIVFGNFLQGISLEWWKHSHNTHHTVTNSVTHDPDIQHLPFLAVNKAFFKSIFSKYYYKTLNFDKVSEFFIAKQHYLFYVVMGLARFNLYAQSFRHNLVGAGSTHTRKNIELVSLFGFWVWLLTVLSLTPTWWHTAVFVLVSHAVAGIVHVQICINHFPMKVYEGVPQKAFTNDGYLMSQLMTTRDIECPPFMDFFHGGLQFQIEHHIFPHLTRSHLRRVQDELKKICKKHDLPFQNVPFWRANWDVIVKLYETSKELKISEIFMDGINMNG</sequence>
<dbReference type="PRINTS" id="PR00363">
    <property type="entry name" value="CYTOCHROMEB5"/>
</dbReference>
<keyword evidence="11 12" id="KW-0472">Membrane</keyword>
<keyword evidence="7 12" id="KW-1133">Transmembrane helix</keyword>
<dbReference type="PROSITE" id="PS50255">
    <property type="entry name" value="CYTOCHROME_B5_2"/>
    <property type="match status" value="1"/>
</dbReference>
<feature type="domain" description="Cytochrome b5 heme-binding" evidence="13">
    <location>
        <begin position="14"/>
        <end position="89"/>
    </location>
</feature>
<dbReference type="GO" id="GO:0016020">
    <property type="term" value="C:membrane"/>
    <property type="evidence" value="ECO:0007669"/>
    <property type="project" value="UniProtKB-SubCell"/>
</dbReference>
<protein>
    <recommendedName>
        <fullName evidence="13">Cytochrome b5 heme-binding domain-containing protein</fullName>
    </recommendedName>
</protein>
<dbReference type="Pfam" id="PF00487">
    <property type="entry name" value="FA_desaturase"/>
    <property type="match status" value="1"/>
</dbReference>
<evidence type="ECO:0000256" key="2">
    <source>
        <dbReference type="ARBA" id="ARBA00005189"/>
    </source>
</evidence>
<dbReference type="GO" id="GO:0046872">
    <property type="term" value="F:metal ion binding"/>
    <property type="evidence" value="ECO:0007669"/>
    <property type="project" value="UniProtKB-KW"/>
</dbReference>
<feature type="transmembrane region" description="Helical" evidence="12">
    <location>
        <begin position="298"/>
        <end position="315"/>
    </location>
</feature>
<keyword evidence="15" id="KW-1185">Reference proteome</keyword>
<comment type="similarity">
    <text evidence="3">Belongs to the fatty acid desaturase type 1 family.</text>
</comment>
<dbReference type="EnsemblMetazoa" id="CLYHEMT003830.1">
    <property type="protein sequence ID" value="CLYHEMP003830.1"/>
    <property type="gene ID" value="CLYHEMG003830"/>
</dbReference>
<proteinExistence type="inferred from homology"/>
<dbReference type="PANTHER" id="PTHR19353">
    <property type="entry name" value="FATTY ACID DESATURASE 2"/>
    <property type="match status" value="1"/>
</dbReference>
<dbReference type="CDD" id="cd03506">
    <property type="entry name" value="Delta6-FADS-like"/>
    <property type="match status" value="1"/>
</dbReference>
<dbReference type="Pfam" id="PF00173">
    <property type="entry name" value="Cyt-b5"/>
    <property type="match status" value="1"/>
</dbReference>
<evidence type="ECO:0000256" key="4">
    <source>
        <dbReference type="ARBA" id="ARBA00022617"/>
    </source>
</evidence>
<keyword evidence="6" id="KW-0479">Metal-binding</keyword>
<feature type="transmembrane region" description="Helical" evidence="12">
    <location>
        <begin position="120"/>
        <end position="140"/>
    </location>
</feature>
<dbReference type="PIRSF" id="PIRSF015921">
    <property type="entry name" value="FA_sphinglp_des"/>
    <property type="match status" value="1"/>
</dbReference>
<evidence type="ECO:0000313" key="15">
    <source>
        <dbReference type="Proteomes" id="UP000594262"/>
    </source>
</evidence>
<dbReference type="Gene3D" id="3.10.120.10">
    <property type="entry name" value="Cytochrome b5-like heme/steroid binding domain"/>
    <property type="match status" value="1"/>
</dbReference>
<dbReference type="GeneID" id="136810873"/>
<dbReference type="GO" id="GO:0006629">
    <property type="term" value="P:lipid metabolic process"/>
    <property type="evidence" value="ECO:0007669"/>
    <property type="project" value="UniProtKB-KW"/>
</dbReference>
<evidence type="ECO:0000259" key="13">
    <source>
        <dbReference type="PROSITE" id="PS50255"/>
    </source>
</evidence>
<evidence type="ECO:0000256" key="10">
    <source>
        <dbReference type="ARBA" id="ARBA00023098"/>
    </source>
</evidence>
<evidence type="ECO:0000256" key="9">
    <source>
        <dbReference type="ARBA" id="ARBA00023004"/>
    </source>
</evidence>
<keyword evidence="10" id="KW-0443">Lipid metabolism</keyword>
<evidence type="ECO:0000256" key="7">
    <source>
        <dbReference type="ARBA" id="ARBA00022989"/>
    </source>
</evidence>
<evidence type="ECO:0000256" key="11">
    <source>
        <dbReference type="ARBA" id="ARBA00023136"/>
    </source>
</evidence>
<dbReference type="SMART" id="SM01117">
    <property type="entry name" value="Cyt-b5"/>
    <property type="match status" value="1"/>
</dbReference>
<name>A0A7M5WJ83_9CNID</name>
<dbReference type="GO" id="GO:0016717">
    <property type="term" value="F:oxidoreductase activity, acting on paired donors, with oxidation of a pair of donors resulting in the reduction of molecular oxygen to two molecules of water"/>
    <property type="evidence" value="ECO:0007669"/>
    <property type="project" value="TreeGrafter"/>
</dbReference>
<evidence type="ECO:0000256" key="8">
    <source>
        <dbReference type="ARBA" id="ARBA00023002"/>
    </source>
</evidence>
<accession>A0A7M5WJ83</accession>
<evidence type="ECO:0000256" key="3">
    <source>
        <dbReference type="ARBA" id="ARBA00009295"/>
    </source>
</evidence>
<evidence type="ECO:0000256" key="6">
    <source>
        <dbReference type="ARBA" id="ARBA00022723"/>
    </source>
</evidence>
<dbReference type="Proteomes" id="UP000594262">
    <property type="component" value="Unplaced"/>
</dbReference>
<evidence type="ECO:0000313" key="14">
    <source>
        <dbReference type="EnsemblMetazoa" id="CLYHEMP003830.1"/>
    </source>
</evidence>
<dbReference type="OrthoDB" id="260091at2759"/>
<keyword evidence="5 12" id="KW-0812">Transmembrane</keyword>
<dbReference type="InterPro" id="IPR036400">
    <property type="entry name" value="Cyt_B5-like_heme/steroid_sf"/>
</dbReference>